<dbReference type="OrthoDB" id="498286at2759"/>
<dbReference type="InParanoid" id="A0A3N4KTZ4"/>
<evidence type="ECO:0000313" key="2">
    <source>
        <dbReference type="EMBL" id="RPB12752.1"/>
    </source>
</evidence>
<accession>A0A3N4KTZ4</accession>
<dbReference type="FunCoup" id="A0A3N4KTZ4">
    <property type="interactions" value="1"/>
</dbReference>
<dbReference type="PANTHER" id="PTHR35020:SF2">
    <property type="entry name" value="N-ACETYLGLUCOSAMINE-INDUCED PROTEIN 1"/>
    <property type="match status" value="1"/>
</dbReference>
<sequence>MTVQETKGADASHDGYHLTDKDAKQLETPDESFKLMTWEDLKLIIENNRLEDLKRVPSDLRRYISWSKKTREEYGTILAFILKERLGWKDLKPQNLAPFACEADTRVLINDWPYGNAPGILVLILYHHTLVHIVCWTKAPIATQPDSIPAGDLTPESREIIDSYVNQTFKKHLGKENVLWFKNWASIQSVRSVEHIHVLVRGASEEFLKSVIGVEGDGLKIKGIGQLEKEKGQGQCCE</sequence>
<reference evidence="2 3" key="1">
    <citation type="journal article" date="2018" name="Nat. Ecol. Evol.">
        <title>Pezizomycetes genomes reveal the molecular basis of ectomycorrhizal truffle lifestyle.</title>
        <authorList>
            <person name="Murat C."/>
            <person name="Payen T."/>
            <person name="Noel B."/>
            <person name="Kuo A."/>
            <person name="Morin E."/>
            <person name="Chen J."/>
            <person name="Kohler A."/>
            <person name="Krizsan K."/>
            <person name="Balestrini R."/>
            <person name="Da Silva C."/>
            <person name="Montanini B."/>
            <person name="Hainaut M."/>
            <person name="Levati E."/>
            <person name="Barry K.W."/>
            <person name="Belfiori B."/>
            <person name="Cichocki N."/>
            <person name="Clum A."/>
            <person name="Dockter R.B."/>
            <person name="Fauchery L."/>
            <person name="Guy J."/>
            <person name="Iotti M."/>
            <person name="Le Tacon F."/>
            <person name="Lindquist E.A."/>
            <person name="Lipzen A."/>
            <person name="Malagnac F."/>
            <person name="Mello A."/>
            <person name="Molinier V."/>
            <person name="Miyauchi S."/>
            <person name="Poulain J."/>
            <person name="Riccioni C."/>
            <person name="Rubini A."/>
            <person name="Sitrit Y."/>
            <person name="Splivallo R."/>
            <person name="Traeger S."/>
            <person name="Wang M."/>
            <person name="Zifcakova L."/>
            <person name="Wipf D."/>
            <person name="Zambonelli A."/>
            <person name="Paolocci F."/>
            <person name="Nowrousian M."/>
            <person name="Ottonello S."/>
            <person name="Baldrian P."/>
            <person name="Spatafora J.W."/>
            <person name="Henrissat B."/>
            <person name="Nagy L.G."/>
            <person name="Aury J.M."/>
            <person name="Wincker P."/>
            <person name="Grigoriev I.V."/>
            <person name="Bonfante P."/>
            <person name="Martin F.M."/>
        </authorList>
    </citation>
    <scope>NUCLEOTIDE SEQUENCE [LARGE SCALE GENOMIC DNA]</scope>
    <source>
        <strain evidence="2 3">CCBAS932</strain>
    </source>
</reference>
<organism evidence="2 3">
    <name type="scientific">Morchella conica CCBAS932</name>
    <dbReference type="NCBI Taxonomy" id="1392247"/>
    <lineage>
        <taxon>Eukaryota</taxon>
        <taxon>Fungi</taxon>
        <taxon>Dikarya</taxon>
        <taxon>Ascomycota</taxon>
        <taxon>Pezizomycotina</taxon>
        <taxon>Pezizomycetes</taxon>
        <taxon>Pezizales</taxon>
        <taxon>Morchellaceae</taxon>
        <taxon>Morchella</taxon>
    </lineage>
</organism>
<dbReference type="AlphaFoldDB" id="A0A3N4KTZ4"/>
<feature type="compositionally biased region" description="Basic and acidic residues" evidence="1">
    <location>
        <begin position="7"/>
        <end position="21"/>
    </location>
</feature>
<name>A0A3N4KTZ4_9PEZI</name>
<evidence type="ECO:0000313" key="3">
    <source>
        <dbReference type="Proteomes" id="UP000277580"/>
    </source>
</evidence>
<protein>
    <recommendedName>
        <fullName evidence="4">N-acetylglucosamine-induced protein 1</fullName>
    </recommendedName>
</protein>
<proteinExistence type="predicted"/>
<dbReference type="GO" id="GO:0005737">
    <property type="term" value="C:cytoplasm"/>
    <property type="evidence" value="ECO:0007669"/>
    <property type="project" value="TreeGrafter"/>
</dbReference>
<dbReference type="GO" id="GO:0006044">
    <property type="term" value="P:N-acetylglucosamine metabolic process"/>
    <property type="evidence" value="ECO:0007669"/>
    <property type="project" value="TreeGrafter"/>
</dbReference>
<evidence type="ECO:0008006" key="4">
    <source>
        <dbReference type="Google" id="ProtNLM"/>
    </source>
</evidence>
<evidence type="ECO:0000256" key="1">
    <source>
        <dbReference type="SAM" id="MobiDB-lite"/>
    </source>
</evidence>
<dbReference type="Proteomes" id="UP000277580">
    <property type="component" value="Unassembled WGS sequence"/>
</dbReference>
<keyword evidence="3" id="KW-1185">Reference proteome</keyword>
<dbReference type="STRING" id="1392247.A0A3N4KTZ4"/>
<feature type="region of interest" description="Disordered" evidence="1">
    <location>
        <begin position="1"/>
        <end position="21"/>
    </location>
</feature>
<dbReference type="Pfam" id="PF12239">
    <property type="entry name" value="DUF3605"/>
    <property type="match status" value="1"/>
</dbReference>
<gene>
    <name evidence="2" type="ORF">P167DRAFT_522853</name>
</gene>
<dbReference type="EMBL" id="ML119127">
    <property type="protein sequence ID" value="RPB12752.1"/>
    <property type="molecule type" value="Genomic_DNA"/>
</dbReference>
<dbReference type="PANTHER" id="PTHR35020">
    <property type="entry name" value="N-ACETYLGLUCOSAMINE-INDUCED PROTEIN 1"/>
    <property type="match status" value="1"/>
</dbReference>
<dbReference type="InterPro" id="IPR022036">
    <property type="entry name" value="DUF3605"/>
</dbReference>